<organism evidence="3 4">
    <name type="scientific">Amniculicola lignicola CBS 123094</name>
    <dbReference type="NCBI Taxonomy" id="1392246"/>
    <lineage>
        <taxon>Eukaryota</taxon>
        <taxon>Fungi</taxon>
        <taxon>Dikarya</taxon>
        <taxon>Ascomycota</taxon>
        <taxon>Pezizomycotina</taxon>
        <taxon>Dothideomycetes</taxon>
        <taxon>Pleosporomycetidae</taxon>
        <taxon>Pleosporales</taxon>
        <taxon>Amniculicolaceae</taxon>
        <taxon>Amniculicola</taxon>
    </lineage>
</organism>
<evidence type="ECO:0000259" key="2">
    <source>
        <dbReference type="Pfam" id="PF07110"/>
    </source>
</evidence>
<evidence type="ECO:0000313" key="4">
    <source>
        <dbReference type="Proteomes" id="UP000799779"/>
    </source>
</evidence>
<name>A0A6A5X4Y8_9PLEO</name>
<dbReference type="AlphaFoldDB" id="A0A6A5X4Y8"/>
<dbReference type="Pfam" id="PF07110">
    <property type="entry name" value="EthD"/>
    <property type="match status" value="1"/>
</dbReference>
<proteinExistence type="inferred from homology"/>
<dbReference type="Gene3D" id="3.30.70.100">
    <property type="match status" value="1"/>
</dbReference>
<reference evidence="3" key="1">
    <citation type="journal article" date="2020" name="Stud. Mycol.">
        <title>101 Dothideomycetes genomes: a test case for predicting lifestyles and emergence of pathogens.</title>
        <authorList>
            <person name="Haridas S."/>
            <person name="Albert R."/>
            <person name="Binder M."/>
            <person name="Bloem J."/>
            <person name="Labutti K."/>
            <person name="Salamov A."/>
            <person name="Andreopoulos B."/>
            <person name="Baker S."/>
            <person name="Barry K."/>
            <person name="Bills G."/>
            <person name="Bluhm B."/>
            <person name="Cannon C."/>
            <person name="Castanera R."/>
            <person name="Culley D."/>
            <person name="Daum C."/>
            <person name="Ezra D."/>
            <person name="Gonzalez J."/>
            <person name="Henrissat B."/>
            <person name="Kuo A."/>
            <person name="Liang C."/>
            <person name="Lipzen A."/>
            <person name="Lutzoni F."/>
            <person name="Magnuson J."/>
            <person name="Mondo S."/>
            <person name="Nolan M."/>
            <person name="Ohm R."/>
            <person name="Pangilinan J."/>
            <person name="Park H.-J."/>
            <person name="Ramirez L."/>
            <person name="Alfaro M."/>
            <person name="Sun H."/>
            <person name="Tritt A."/>
            <person name="Yoshinaga Y."/>
            <person name="Zwiers L.-H."/>
            <person name="Turgeon B."/>
            <person name="Goodwin S."/>
            <person name="Spatafora J."/>
            <person name="Crous P."/>
            <person name="Grigoriev I."/>
        </authorList>
    </citation>
    <scope>NUCLEOTIDE SEQUENCE</scope>
    <source>
        <strain evidence="3">CBS 123094</strain>
    </source>
</reference>
<dbReference type="OrthoDB" id="3183782at2759"/>
<comment type="similarity">
    <text evidence="1">Belongs to the tpcK family.</text>
</comment>
<dbReference type="InterPro" id="IPR009799">
    <property type="entry name" value="EthD_dom"/>
</dbReference>
<feature type="domain" description="EthD" evidence="2">
    <location>
        <begin position="19"/>
        <end position="111"/>
    </location>
</feature>
<gene>
    <name evidence="3" type="ORF">P154DRAFT_419472</name>
</gene>
<evidence type="ECO:0000256" key="1">
    <source>
        <dbReference type="ARBA" id="ARBA00005986"/>
    </source>
</evidence>
<evidence type="ECO:0000313" key="3">
    <source>
        <dbReference type="EMBL" id="KAF2008023.1"/>
    </source>
</evidence>
<dbReference type="InterPro" id="IPR011008">
    <property type="entry name" value="Dimeric_a/b-barrel"/>
</dbReference>
<accession>A0A6A5X4Y8</accession>
<dbReference type="Proteomes" id="UP000799779">
    <property type="component" value="Unassembled WGS sequence"/>
</dbReference>
<dbReference type="GO" id="GO:0016491">
    <property type="term" value="F:oxidoreductase activity"/>
    <property type="evidence" value="ECO:0007669"/>
    <property type="project" value="InterPro"/>
</dbReference>
<keyword evidence="4" id="KW-1185">Reference proteome</keyword>
<sequence length="132" mass="15248">MAESSAPSLLRVQLCIKKKDDVTDEFFHDYWKGNHVKLAFENKKFVGTVLRYNQFHTSPKLKEAAKIFKIPVPEYDGIAEVWVKDVAAWESVVTDEDFVQFLAPDEQHFIKSPIHIMLGYDNTVIGEPFKMD</sequence>
<dbReference type="SUPFAM" id="SSF54909">
    <property type="entry name" value="Dimeric alpha+beta barrel"/>
    <property type="match status" value="1"/>
</dbReference>
<protein>
    <recommendedName>
        <fullName evidence="2">EthD domain-containing protein</fullName>
    </recommendedName>
</protein>
<dbReference type="EMBL" id="ML977556">
    <property type="protein sequence ID" value="KAF2008023.1"/>
    <property type="molecule type" value="Genomic_DNA"/>
</dbReference>